<name>A0A146G4U3_TERSA</name>
<protein>
    <recommendedName>
        <fullName evidence="4">DUF2092 domain-containing protein</fullName>
    </recommendedName>
</protein>
<dbReference type="STRING" id="690879.TSACC_2852"/>
<comment type="caution">
    <text evidence="2">The sequence shown here is derived from an EMBL/GenBank/DDBJ whole genome shotgun (WGS) entry which is preliminary data.</text>
</comment>
<keyword evidence="1" id="KW-0732">Signal</keyword>
<dbReference type="EMBL" id="BDCO01000002">
    <property type="protein sequence ID" value="GAT32453.1"/>
    <property type="molecule type" value="Genomic_DNA"/>
</dbReference>
<organism evidence="2 3">
    <name type="scientific">Terrimicrobium sacchariphilum</name>
    <dbReference type="NCBI Taxonomy" id="690879"/>
    <lineage>
        <taxon>Bacteria</taxon>
        <taxon>Pseudomonadati</taxon>
        <taxon>Verrucomicrobiota</taxon>
        <taxon>Terrimicrobiia</taxon>
        <taxon>Terrimicrobiales</taxon>
        <taxon>Terrimicrobiaceae</taxon>
        <taxon>Terrimicrobium</taxon>
    </lineage>
</organism>
<feature type="chain" id="PRO_5007524654" description="DUF2092 domain-containing protein" evidence="1">
    <location>
        <begin position="31"/>
        <end position="319"/>
    </location>
</feature>
<proteinExistence type="predicted"/>
<dbReference type="AlphaFoldDB" id="A0A146G4U3"/>
<evidence type="ECO:0008006" key="4">
    <source>
        <dbReference type="Google" id="ProtNLM"/>
    </source>
</evidence>
<dbReference type="RefSeq" id="WP_075078285.1">
    <property type="nucleotide sequence ID" value="NZ_BDCO01000002.1"/>
</dbReference>
<dbReference type="Proteomes" id="UP000076023">
    <property type="component" value="Unassembled WGS sequence"/>
</dbReference>
<evidence type="ECO:0000256" key="1">
    <source>
        <dbReference type="SAM" id="SignalP"/>
    </source>
</evidence>
<reference evidence="3" key="1">
    <citation type="journal article" date="2017" name="Genome Announc.">
        <title>Draft Genome Sequence of Terrimicrobium sacchariphilum NM-5T, a Facultative Anaerobic Soil Bacterium of the Class Spartobacteria.</title>
        <authorList>
            <person name="Qiu Y.L."/>
            <person name="Tourlousse D.M."/>
            <person name="Matsuura N."/>
            <person name="Ohashi A."/>
            <person name="Sekiguchi Y."/>
        </authorList>
    </citation>
    <scope>NUCLEOTIDE SEQUENCE [LARGE SCALE GENOMIC DNA]</scope>
    <source>
        <strain evidence="3">NM-5</strain>
    </source>
</reference>
<evidence type="ECO:0000313" key="3">
    <source>
        <dbReference type="Proteomes" id="UP000076023"/>
    </source>
</evidence>
<accession>A0A146G4U3</accession>
<keyword evidence="3" id="KW-1185">Reference proteome</keyword>
<sequence length="319" mass="34538">MHAHPRWPRVLRTAAALGALLLHPPGVAKAQASPTPEAAALLQRLDELPKQLAGIPSISSSGILTTVAHLELLGRADHTQSSQIHFQRAGDSVRADVRKLDPAGNAVDTTIWLSTPQENVYQVNADASILDPRQNPGKSFIPTYDPVGWIFSFTRDDGLTRERPLVADLASLSDPAAWQTAKQQADLQSLQKTPDGGFTITFRKTAGSAEVTFRPVRGDSATQLMPSEVRFLNPAGELIWSGKVTEWQTAGPIPTPKSAVCLTTTAIPDEKRRLQAASWTWSEVASDFRPFPENDLRFDPATATKIHHQAAETAAAAPK</sequence>
<evidence type="ECO:0000313" key="2">
    <source>
        <dbReference type="EMBL" id="GAT32453.1"/>
    </source>
</evidence>
<gene>
    <name evidence="2" type="ORF">TSACC_2852</name>
</gene>
<dbReference type="InParanoid" id="A0A146G4U3"/>
<feature type="signal peptide" evidence="1">
    <location>
        <begin position="1"/>
        <end position="30"/>
    </location>
</feature>